<dbReference type="PROSITE" id="PS00652">
    <property type="entry name" value="TNFR_NGFR_1"/>
    <property type="match status" value="1"/>
</dbReference>
<gene>
    <name evidence="13" type="ORF">PLOB_00048039</name>
</gene>
<feature type="disulfide bond" evidence="9">
    <location>
        <begin position="83"/>
        <end position="98"/>
    </location>
</feature>
<evidence type="ECO:0000256" key="11">
    <source>
        <dbReference type="SAM" id="SignalP"/>
    </source>
</evidence>
<feature type="transmembrane region" description="Helical" evidence="10">
    <location>
        <begin position="217"/>
        <end position="239"/>
    </location>
</feature>
<dbReference type="Proteomes" id="UP001159405">
    <property type="component" value="Unassembled WGS sequence"/>
</dbReference>
<dbReference type="PANTHER" id="PTHR12120">
    <property type="entry name" value="TNFR-CYS DOMAIN-CONTAINING PROTEIN"/>
    <property type="match status" value="1"/>
</dbReference>
<keyword evidence="11" id="KW-0732">Signal</keyword>
<keyword evidence="5 10" id="KW-0472">Membrane</keyword>
<protein>
    <recommendedName>
        <fullName evidence="12">TNFR-Cys domain-containing protein</fullName>
    </recommendedName>
</protein>
<feature type="domain" description="TNFR-Cys" evidence="12">
    <location>
        <begin position="82"/>
        <end position="122"/>
    </location>
</feature>
<keyword evidence="4 10" id="KW-1133">Transmembrane helix</keyword>
<evidence type="ECO:0000256" key="10">
    <source>
        <dbReference type="SAM" id="Phobius"/>
    </source>
</evidence>
<organism evidence="13 14">
    <name type="scientific">Porites lobata</name>
    <dbReference type="NCBI Taxonomy" id="104759"/>
    <lineage>
        <taxon>Eukaryota</taxon>
        <taxon>Metazoa</taxon>
        <taxon>Cnidaria</taxon>
        <taxon>Anthozoa</taxon>
        <taxon>Hexacorallia</taxon>
        <taxon>Scleractinia</taxon>
        <taxon>Fungiina</taxon>
        <taxon>Poritidae</taxon>
        <taxon>Porites</taxon>
    </lineage>
</organism>
<evidence type="ECO:0000256" key="1">
    <source>
        <dbReference type="ARBA" id="ARBA00004167"/>
    </source>
</evidence>
<feature type="disulfide bond" evidence="9">
    <location>
        <begin position="104"/>
        <end position="122"/>
    </location>
</feature>
<feature type="chain" id="PRO_5046496822" description="TNFR-Cys domain-containing protein" evidence="11">
    <location>
        <begin position="30"/>
        <end position="262"/>
    </location>
</feature>
<keyword evidence="8" id="KW-0325">Glycoprotein</keyword>
<evidence type="ECO:0000256" key="8">
    <source>
        <dbReference type="ARBA" id="ARBA00023180"/>
    </source>
</evidence>
<feature type="repeat" description="TNFR-Cys" evidence="9">
    <location>
        <begin position="82"/>
        <end position="122"/>
    </location>
</feature>
<dbReference type="PROSITE" id="PS50050">
    <property type="entry name" value="TNFR_NGFR_2"/>
    <property type="match status" value="1"/>
</dbReference>
<accession>A0ABN8N6E4</accession>
<feature type="signal peptide" evidence="11">
    <location>
        <begin position="1"/>
        <end position="29"/>
    </location>
</feature>
<dbReference type="Pfam" id="PF00020">
    <property type="entry name" value="TNFR_c6"/>
    <property type="match status" value="1"/>
</dbReference>
<keyword evidence="3" id="KW-0677">Repeat</keyword>
<evidence type="ECO:0000256" key="5">
    <source>
        <dbReference type="ARBA" id="ARBA00023136"/>
    </source>
</evidence>
<dbReference type="InterPro" id="IPR001368">
    <property type="entry name" value="TNFR/NGFR_Cys_rich_reg"/>
</dbReference>
<feature type="non-terminal residue" evidence="13">
    <location>
        <position position="262"/>
    </location>
</feature>
<evidence type="ECO:0000256" key="3">
    <source>
        <dbReference type="ARBA" id="ARBA00022737"/>
    </source>
</evidence>
<sequence length="262" mass="28695">MYTALEVYVCLVVLNLCCILHAMCHTVNAEFKLPRNCRWNQISVLKPTGTECFNCPECPAGQGLVPQCGSRITADVSVECVHCQTGEGYSYKRDISSCKPCTVCDPNEQTISLCTSSKNAVCGKCKSGYYRAVTGDCHPCSWCCIGSKETDKEQQCIEQTNLPVNQVCRYDVNTIKCKPRRNSTTAYASATSAVIKPTGSEGLFGYGTEDEKGKNGVLLVLICVSLVLAVSIVIGFLYVSHRKTLFLFHSGWKKSFDDSNGK</sequence>
<evidence type="ECO:0000256" key="9">
    <source>
        <dbReference type="PROSITE-ProRule" id="PRU00206"/>
    </source>
</evidence>
<evidence type="ECO:0000256" key="7">
    <source>
        <dbReference type="ARBA" id="ARBA00023170"/>
    </source>
</evidence>
<evidence type="ECO:0000256" key="2">
    <source>
        <dbReference type="ARBA" id="ARBA00022692"/>
    </source>
</evidence>
<comment type="subcellular location">
    <subcellularLocation>
        <location evidence="1">Membrane</location>
        <topology evidence="1">Single-pass membrane protein</topology>
    </subcellularLocation>
</comment>
<dbReference type="Gene3D" id="2.10.50.10">
    <property type="entry name" value="Tumor Necrosis Factor Receptor, subunit A, domain 2"/>
    <property type="match status" value="2"/>
</dbReference>
<comment type="caution">
    <text evidence="13">The sequence shown here is derived from an EMBL/GenBank/DDBJ whole genome shotgun (WGS) entry which is preliminary data.</text>
</comment>
<proteinExistence type="predicted"/>
<evidence type="ECO:0000259" key="12">
    <source>
        <dbReference type="PROSITE" id="PS50050"/>
    </source>
</evidence>
<keyword evidence="2 10" id="KW-0812">Transmembrane</keyword>
<dbReference type="InterPro" id="IPR047526">
    <property type="entry name" value="TNR19/27/EDAR"/>
</dbReference>
<dbReference type="SMART" id="SM00208">
    <property type="entry name" value="TNFR"/>
    <property type="match status" value="1"/>
</dbReference>
<evidence type="ECO:0000313" key="14">
    <source>
        <dbReference type="Proteomes" id="UP001159405"/>
    </source>
</evidence>
<reference evidence="13 14" key="1">
    <citation type="submission" date="2022-05" db="EMBL/GenBank/DDBJ databases">
        <authorList>
            <consortium name="Genoscope - CEA"/>
            <person name="William W."/>
        </authorList>
    </citation>
    <scope>NUCLEOTIDE SEQUENCE [LARGE SCALE GENOMIC DNA]</scope>
</reference>
<evidence type="ECO:0000313" key="13">
    <source>
        <dbReference type="EMBL" id="CAH3041999.1"/>
    </source>
</evidence>
<dbReference type="PANTHER" id="PTHR12120:SF10">
    <property type="entry name" value="TNFR-CYS DOMAIN-CONTAINING PROTEIN"/>
    <property type="match status" value="1"/>
</dbReference>
<evidence type="ECO:0000256" key="4">
    <source>
        <dbReference type="ARBA" id="ARBA00022989"/>
    </source>
</evidence>
<dbReference type="EMBL" id="CALNXK010000009">
    <property type="protein sequence ID" value="CAH3041999.1"/>
    <property type="molecule type" value="Genomic_DNA"/>
</dbReference>
<keyword evidence="6 9" id="KW-1015">Disulfide bond</keyword>
<keyword evidence="14" id="KW-1185">Reference proteome</keyword>
<feature type="disulfide bond" evidence="9">
    <location>
        <begin position="101"/>
        <end position="114"/>
    </location>
</feature>
<name>A0ABN8N6E4_9CNID</name>
<evidence type="ECO:0000256" key="6">
    <source>
        <dbReference type="ARBA" id="ARBA00023157"/>
    </source>
</evidence>
<dbReference type="CDD" id="cd00185">
    <property type="entry name" value="TNFRSF"/>
    <property type="match status" value="1"/>
</dbReference>
<keyword evidence="7" id="KW-0675">Receptor</keyword>